<keyword evidence="2" id="KW-0732">Signal</keyword>
<dbReference type="RefSeq" id="WP_036032199.1">
    <property type="nucleotide sequence ID" value="NZ_CADEPO010000022.1"/>
</dbReference>
<feature type="chain" id="PRO_5011871027" evidence="2">
    <location>
        <begin position="24"/>
        <end position="119"/>
    </location>
</feature>
<dbReference type="Proteomes" id="UP000220629">
    <property type="component" value="Unassembled WGS sequence"/>
</dbReference>
<evidence type="ECO:0000256" key="2">
    <source>
        <dbReference type="SAM" id="SignalP"/>
    </source>
</evidence>
<organism evidence="3 4">
    <name type="scientific">Burkholderia gladioli</name>
    <name type="common">Pseudomonas marginata</name>
    <name type="synonym">Phytomonas marginata</name>
    <dbReference type="NCBI Taxonomy" id="28095"/>
    <lineage>
        <taxon>Bacteria</taxon>
        <taxon>Pseudomonadati</taxon>
        <taxon>Pseudomonadota</taxon>
        <taxon>Betaproteobacteria</taxon>
        <taxon>Burkholderiales</taxon>
        <taxon>Burkholderiaceae</taxon>
        <taxon>Burkholderia</taxon>
    </lineage>
</organism>
<evidence type="ECO:0000313" key="4">
    <source>
        <dbReference type="Proteomes" id="UP000220629"/>
    </source>
</evidence>
<proteinExistence type="predicted"/>
<accession>A0A104JSJ4</accession>
<evidence type="ECO:0000256" key="1">
    <source>
        <dbReference type="SAM" id="MobiDB-lite"/>
    </source>
</evidence>
<protein>
    <submittedName>
        <fullName evidence="3">Uncharacterized protein</fullName>
    </submittedName>
</protein>
<name>A0A104JSJ4_BURGA</name>
<feature type="signal peptide" evidence="2">
    <location>
        <begin position="1"/>
        <end position="23"/>
    </location>
</feature>
<reference evidence="4" key="1">
    <citation type="submission" date="2017-09" db="EMBL/GenBank/DDBJ databases">
        <title>FDA dAtabase for Regulatory Grade micrObial Sequences (FDA-ARGOS): Supporting development and validation of Infectious Disease Dx tests.</title>
        <authorList>
            <person name="Minogue T."/>
            <person name="Wolcott M."/>
            <person name="Wasieloski L."/>
            <person name="Aguilar W."/>
            <person name="Moore D."/>
            <person name="Tallon L."/>
            <person name="Sadzewicz L."/>
            <person name="Ott S."/>
            <person name="Zhao X."/>
            <person name="Nagaraj S."/>
            <person name="Vavikolanu K."/>
            <person name="Aluvathingal J."/>
            <person name="Nadendla S."/>
            <person name="Sichtig H."/>
        </authorList>
    </citation>
    <scope>NUCLEOTIDE SEQUENCE [LARGE SCALE GENOMIC DNA]</scope>
    <source>
        <strain evidence="4">FDAARGOS_390</strain>
    </source>
</reference>
<dbReference type="PROSITE" id="PS51257">
    <property type="entry name" value="PROKAR_LIPOPROTEIN"/>
    <property type="match status" value="1"/>
</dbReference>
<feature type="compositionally biased region" description="Low complexity" evidence="1">
    <location>
        <begin position="37"/>
        <end position="52"/>
    </location>
</feature>
<sequence length="119" mass="12610">MKSLPLSRSLPAALVALTLAGCAVPPSSTVLSRLPDGQPGAATATAQPLTPAEKQRYDAIDRQVLREQNEIMSAEAAARAYSYYAPTPVTVYGGYYGGGWNRGWGTGVGYGYPGWGWGW</sequence>
<comment type="caution">
    <text evidence="3">The sequence shown here is derived from an EMBL/GenBank/DDBJ whole genome shotgun (WGS) entry which is preliminary data.</text>
</comment>
<dbReference type="EMBL" id="PDDY01000004">
    <property type="protein sequence ID" value="PEH37625.1"/>
    <property type="molecule type" value="Genomic_DNA"/>
</dbReference>
<feature type="region of interest" description="Disordered" evidence="1">
    <location>
        <begin position="33"/>
        <end position="53"/>
    </location>
</feature>
<dbReference type="AlphaFoldDB" id="A0A104JSJ4"/>
<gene>
    <name evidence="3" type="ORF">CRM94_24235</name>
</gene>
<evidence type="ECO:0000313" key="3">
    <source>
        <dbReference type="EMBL" id="PEH37625.1"/>
    </source>
</evidence>